<feature type="active site" description="Nucleophile" evidence="11">
    <location>
        <position position="262"/>
    </location>
</feature>
<dbReference type="InterPro" id="IPR050472">
    <property type="entry name" value="Anth_synth/Amidotransfase"/>
</dbReference>
<comment type="catalytic activity">
    <reaction evidence="9 11">
        <text>hydrogencarbonate + L-glutamine + 2 ATP + H2O = carbamoyl phosphate + L-glutamate + 2 ADP + phosphate + 2 H(+)</text>
        <dbReference type="Rhea" id="RHEA:18633"/>
        <dbReference type="ChEBI" id="CHEBI:15377"/>
        <dbReference type="ChEBI" id="CHEBI:15378"/>
        <dbReference type="ChEBI" id="CHEBI:17544"/>
        <dbReference type="ChEBI" id="CHEBI:29985"/>
        <dbReference type="ChEBI" id="CHEBI:30616"/>
        <dbReference type="ChEBI" id="CHEBI:43474"/>
        <dbReference type="ChEBI" id="CHEBI:58228"/>
        <dbReference type="ChEBI" id="CHEBI:58359"/>
        <dbReference type="ChEBI" id="CHEBI:456216"/>
        <dbReference type="EC" id="6.3.5.5"/>
    </reaction>
</comment>
<feature type="binding site" evidence="11">
    <location>
        <position position="263"/>
    </location>
    <ligand>
        <name>L-glutamine</name>
        <dbReference type="ChEBI" id="CHEBI:58359"/>
    </ligand>
</feature>
<dbReference type="GO" id="GO:0004088">
    <property type="term" value="F:carbamoyl-phosphate synthase (glutamine-hydrolyzing) activity"/>
    <property type="evidence" value="ECO:0007669"/>
    <property type="project" value="UniProtKB-UniRule"/>
</dbReference>
<dbReference type="GO" id="GO:0044205">
    <property type="term" value="P:'de novo' UMP biosynthetic process"/>
    <property type="evidence" value="ECO:0007669"/>
    <property type="project" value="UniProtKB-UniRule"/>
</dbReference>
<evidence type="ECO:0000256" key="7">
    <source>
        <dbReference type="ARBA" id="ARBA00022962"/>
    </source>
</evidence>
<feature type="active site" evidence="11">
    <location>
        <position position="346"/>
    </location>
</feature>
<dbReference type="InterPro" id="IPR029062">
    <property type="entry name" value="Class_I_gatase-like"/>
</dbReference>
<keyword evidence="11" id="KW-0028">Amino-acid biosynthesis</keyword>
<dbReference type="Pfam" id="PF00988">
    <property type="entry name" value="CPSase_sm_chain"/>
    <property type="match status" value="1"/>
</dbReference>
<dbReference type="SMART" id="SM01097">
    <property type="entry name" value="CPSase_sm_chain"/>
    <property type="match status" value="1"/>
</dbReference>
<keyword evidence="11" id="KW-0055">Arginine biosynthesis</keyword>
<comment type="catalytic activity">
    <reaction evidence="10 11">
        <text>L-glutamine + H2O = L-glutamate + NH4(+)</text>
        <dbReference type="Rhea" id="RHEA:15889"/>
        <dbReference type="ChEBI" id="CHEBI:15377"/>
        <dbReference type="ChEBI" id="CHEBI:28938"/>
        <dbReference type="ChEBI" id="CHEBI:29985"/>
        <dbReference type="ChEBI" id="CHEBI:58359"/>
    </reaction>
</comment>
<feature type="binding site" evidence="11">
    <location>
        <position position="307"/>
    </location>
    <ligand>
        <name>L-glutamine</name>
        <dbReference type="ChEBI" id="CHEBI:58359"/>
    </ligand>
</feature>
<dbReference type="InterPro" id="IPR017926">
    <property type="entry name" value="GATASE"/>
</dbReference>
<dbReference type="PROSITE" id="PS51273">
    <property type="entry name" value="GATASE_TYPE_1"/>
    <property type="match status" value="1"/>
</dbReference>
<dbReference type="NCBIfam" id="TIGR01368">
    <property type="entry name" value="CPSaseIIsmall"/>
    <property type="match status" value="1"/>
</dbReference>
<dbReference type="NCBIfam" id="NF009475">
    <property type="entry name" value="PRK12838.1"/>
    <property type="match status" value="1"/>
</dbReference>
<dbReference type="Gene3D" id="3.40.50.880">
    <property type="match status" value="1"/>
</dbReference>
<keyword evidence="4 11" id="KW-0436">Ligase</keyword>
<evidence type="ECO:0000256" key="5">
    <source>
        <dbReference type="ARBA" id="ARBA00022741"/>
    </source>
</evidence>
<dbReference type="AlphaFoldDB" id="A0A937HZJ5"/>
<evidence type="ECO:0000256" key="10">
    <source>
        <dbReference type="ARBA" id="ARBA00049285"/>
    </source>
</evidence>
<dbReference type="FunFam" id="3.50.30.20:FF:000001">
    <property type="entry name" value="Carbamoyl-phosphate synthase small chain"/>
    <property type="match status" value="1"/>
</dbReference>
<comment type="subunit">
    <text evidence="11">Composed of two chains; the small (or glutamine) chain promotes the hydrolysis of glutamine to ammonia, which is used by the large (or ammonia) chain to synthesize carbamoyl phosphate. Tetramer of heterodimers (alpha,beta)4.</text>
</comment>
<dbReference type="HAMAP" id="MF_01209">
    <property type="entry name" value="CPSase_S_chain"/>
    <property type="match status" value="1"/>
</dbReference>
<dbReference type="Gene3D" id="3.50.30.20">
    <property type="entry name" value="Carbamoyl-phosphate synthase small subunit, N-terminal domain"/>
    <property type="match status" value="1"/>
</dbReference>
<reference evidence="13" key="1">
    <citation type="submission" date="2020-10" db="EMBL/GenBank/DDBJ databases">
        <title>Microbiome of the Black Sea water column analyzed by genome centric metagenomics.</title>
        <authorList>
            <person name="Cabello-Yeves P.J."/>
            <person name="Callieri C."/>
            <person name="Picazo A."/>
            <person name="Mehrshad M."/>
            <person name="Haro-Moreno J.M."/>
            <person name="Roda-Garcia J."/>
            <person name="Dzembekova N."/>
            <person name="Slabakova V."/>
            <person name="Slabakova N."/>
            <person name="Moncheva S."/>
            <person name="Rodriguez-Valera F."/>
        </authorList>
    </citation>
    <scope>NUCLEOTIDE SEQUENCE</scope>
    <source>
        <strain evidence="13">BS307-5m-G49</strain>
    </source>
</reference>
<comment type="caution">
    <text evidence="13">The sequence shown here is derived from an EMBL/GenBank/DDBJ whole genome shotgun (WGS) entry which is preliminary data.</text>
</comment>
<accession>A0A937HZJ5</accession>
<dbReference type="EC" id="6.3.5.5" evidence="11"/>
<dbReference type="InterPro" id="IPR036480">
    <property type="entry name" value="CarbP_synth_ssu_N_sf"/>
</dbReference>
<feature type="domain" description="Carbamoyl-phosphate synthase small subunit N-terminal" evidence="12">
    <location>
        <begin position="4"/>
        <end position="134"/>
    </location>
</feature>
<feature type="binding site" evidence="11">
    <location>
        <position position="306"/>
    </location>
    <ligand>
        <name>L-glutamine</name>
        <dbReference type="ChEBI" id="CHEBI:58359"/>
    </ligand>
</feature>
<evidence type="ECO:0000256" key="1">
    <source>
        <dbReference type="ARBA" id="ARBA00004812"/>
    </source>
</evidence>
<dbReference type="GO" id="GO:0006526">
    <property type="term" value="P:L-arginine biosynthetic process"/>
    <property type="evidence" value="ECO:0007669"/>
    <property type="project" value="UniProtKB-UniRule"/>
</dbReference>
<feature type="binding site" evidence="11">
    <location>
        <position position="235"/>
    </location>
    <ligand>
        <name>L-glutamine</name>
        <dbReference type="ChEBI" id="CHEBI:58359"/>
    </ligand>
</feature>
<evidence type="ECO:0000256" key="11">
    <source>
        <dbReference type="HAMAP-Rule" id="MF_01209"/>
    </source>
</evidence>
<comment type="similarity">
    <text evidence="3 11">Belongs to the CarA family.</text>
</comment>
<dbReference type="PANTHER" id="PTHR43418:SF7">
    <property type="entry name" value="CARBAMOYL-PHOSPHATE SYNTHASE SMALL CHAIN"/>
    <property type="match status" value="1"/>
</dbReference>
<dbReference type="InterPro" id="IPR006274">
    <property type="entry name" value="CarbamoylP_synth_ssu"/>
</dbReference>
<evidence type="ECO:0000256" key="6">
    <source>
        <dbReference type="ARBA" id="ARBA00022840"/>
    </source>
</evidence>
<sequence length="374" mass="41657">MRAKPAQLILKSGEIFDGEAFGYTKEKVGELVFNTSMTGYQEIITDLSYTDQLICFTYPHIGNVGTNIDDHESVVGGASGGVIRDLTRVESNWRNELSLADFLKVNKVPGIKNIDTRKLTRVLRNKGSQPAFISYKKKTKKDIEKLFERFGSLKGKDLASKVTTAKSYLWKKPSYGTKKPKLKYKIIALDFGVKHNILRLLVDRECEVEVMPANTDFATILGKKPDGVFLSNGPGDPEPCHQPIETISRLIRETKIPLFGICLGHQLLGLALGMKTEKMKFGHHGANHPVKNLITNEVAITSQNHGFTISEKSLSEDISITHRSLFDGSIQGISYQKNRVFGFQGHPEASPGPQELQSLFDTFIAQVTKYAKKN</sequence>
<evidence type="ECO:0000313" key="13">
    <source>
        <dbReference type="EMBL" id="MBL6811320.1"/>
    </source>
</evidence>
<comment type="pathway">
    <text evidence="1 11">Pyrimidine metabolism; UMP biosynthesis via de novo pathway; (S)-dihydroorotate from bicarbonate: step 1/3.</text>
</comment>
<keyword evidence="7 11" id="KW-0315">Glutamine amidotransferase</keyword>
<comment type="pathway">
    <text evidence="2 11">Amino-acid biosynthesis; L-arginine biosynthesis; carbamoyl phosphate from bicarbonate: step 1/1.</text>
</comment>
<evidence type="ECO:0000256" key="8">
    <source>
        <dbReference type="ARBA" id="ARBA00022975"/>
    </source>
</evidence>
<dbReference type="PRINTS" id="PR00096">
    <property type="entry name" value="GATASE"/>
</dbReference>
<evidence type="ECO:0000256" key="4">
    <source>
        <dbReference type="ARBA" id="ARBA00022598"/>
    </source>
</evidence>
<evidence type="ECO:0000259" key="12">
    <source>
        <dbReference type="SMART" id="SM01097"/>
    </source>
</evidence>
<evidence type="ECO:0000313" key="14">
    <source>
        <dbReference type="Proteomes" id="UP000744438"/>
    </source>
</evidence>
<dbReference type="PANTHER" id="PTHR43418">
    <property type="entry name" value="MULTIFUNCTIONAL TRYPTOPHAN BIOSYNTHESIS PROTEIN-RELATED"/>
    <property type="match status" value="1"/>
</dbReference>
<dbReference type="SUPFAM" id="SSF52317">
    <property type="entry name" value="Class I glutamine amidotransferase-like"/>
    <property type="match status" value="1"/>
</dbReference>
<feature type="binding site" evidence="11">
    <location>
        <position position="266"/>
    </location>
    <ligand>
        <name>L-glutamine</name>
        <dbReference type="ChEBI" id="CHEBI:58359"/>
    </ligand>
</feature>
<dbReference type="GO" id="GO:0006541">
    <property type="term" value="P:glutamine metabolic process"/>
    <property type="evidence" value="ECO:0007669"/>
    <property type="project" value="InterPro"/>
</dbReference>
<feature type="binding site" evidence="11">
    <location>
        <position position="48"/>
    </location>
    <ligand>
        <name>L-glutamine</name>
        <dbReference type="ChEBI" id="CHEBI:58359"/>
    </ligand>
</feature>
<feature type="binding site" evidence="11">
    <location>
        <position position="304"/>
    </location>
    <ligand>
        <name>L-glutamine</name>
        <dbReference type="ChEBI" id="CHEBI:58359"/>
    </ligand>
</feature>
<organism evidence="13 14">
    <name type="scientific">SAR86 cluster bacterium</name>
    <dbReference type="NCBI Taxonomy" id="2030880"/>
    <lineage>
        <taxon>Bacteria</taxon>
        <taxon>Pseudomonadati</taxon>
        <taxon>Pseudomonadota</taxon>
        <taxon>Gammaproteobacteria</taxon>
        <taxon>SAR86 cluster</taxon>
    </lineage>
</organism>
<protein>
    <recommendedName>
        <fullName evidence="11">Carbamoyl phosphate synthase small chain</fullName>
        <ecNumber evidence="11">6.3.5.5</ecNumber>
    </recommendedName>
    <alternativeName>
        <fullName evidence="11">Carbamoyl phosphate synthetase glutamine chain</fullName>
    </alternativeName>
</protein>
<proteinExistence type="inferred from homology"/>
<evidence type="ECO:0000256" key="9">
    <source>
        <dbReference type="ARBA" id="ARBA00048816"/>
    </source>
</evidence>
<keyword evidence="6 11" id="KW-0067">ATP-binding</keyword>
<dbReference type="Proteomes" id="UP000744438">
    <property type="component" value="Unassembled WGS sequence"/>
</dbReference>
<feature type="active site" evidence="11">
    <location>
        <position position="348"/>
    </location>
</feature>
<evidence type="ECO:0000256" key="3">
    <source>
        <dbReference type="ARBA" id="ARBA00007800"/>
    </source>
</evidence>
<comment type="function">
    <text evidence="11">Small subunit of the glutamine-dependent carbamoyl phosphate synthetase (CPSase). CPSase catalyzes the formation of carbamoyl phosphate from the ammonia moiety of glutamine, carbonate, and phosphate donated by ATP, constituting the first step of 2 biosynthetic pathways, one leading to arginine and/or urea and the other to pyrimidine nucleotides. The small subunit (glutamine amidotransferase) binds and cleaves glutamine to supply the large subunit with the substrate ammonia.</text>
</comment>
<dbReference type="EMBL" id="JADHQC010000001">
    <property type="protein sequence ID" value="MBL6811320.1"/>
    <property type="molecule type" value="Genomic_DNA"/>
</dbReference>
<dbReference type="InterPro" id="IPR035686">
    <property type="entry name" value="CPSase_GATase1"/>
</dbReference>
<dbReference type="CDD" id="cd01744">
    <property type="entry name" value="GATase1_CPSase"/>
    <property type="match status" value="1"/>
</dbReference>
<dbReference type="PRINTS" id="PR00097">
    <property type="entry name" value="ANTSNTHASEII"/>
</dbReference>
<keyword evidence="5 11" id="KW-0547">Nucleotide-binding</keyword>
<dbReference type="SUPFAM" id="SSF52021">
    <property type="entry name" value="Carbamoyl phosphate synthetase, small subunit N-terminal domain"/>
    <property type="match status" value="1"/>
</dbReference>
<name>A0A937HZJ5_9GAMM</name>
<feature type="region of interest" description="CPSase" evidence="11">
    <location>
        <begin position="1"/>
        <end position="184"/>
    </location>
</feature>
<dbReference type="InterPro" id="IPR002474">
    <property type="entry name" value="CarbamoylP_synth_ssu_N"/>
</dbReference>
<dbReference type="PRINTS" id="PR00099">
    <property type="entry name" value="CPSGATASE"/>
</dbReference>
<dbReference type="GO" id="GO:0005524">
    <property type="term" value="F:ATP binding"/>
    <property type="evidence" value="ECO:0007669"/>
    <property type="project" value="UniProtKB-UniRule"/>
</dbReference>
<dbReference type="Pfam" id="PF00117">
    <property type="entry name" value="GATase"/>
    <property type="match status" value="1"/>
</dbReference>
<keyword evidence="8 11" id="KW-0665">Pyrimidine biosynthesis</keyword>
<dbReference type="GO" id="GO:0006207">
    <property type="term" value="P:'de novo' pyrimidine nucleobase biosynthetic process"/>
    <property type="evidence" value="ECO:0007669"/>
    <property type="project" value="InterPro"/>
</dbReference>
<gene>
    <name evidence="11 13" type="primary">carA</name>
    <name evidence="13" type="ORF">ISQ63_00385</name>
</gene>
<evidence type="ECO:0000256" key="2">
    <source>
        <dbReference type="ARBA" id="ARBA00005077"/>
    </source>
</evidence>
<feature type="binding site" evidence="11">
    <location>
        <position position="233"/>
    </location>
    <ligand>
        <name>L-glutamine</name>
        <dbReference type="ChEBI" id="CHEBI:58359"/>
    </ligand>
</feature>